<proteinExistence type="predicted"/>
<name>A0A0A9DI13_ARUDO</name>
<reference evidence="2" key="2">
    <citation type="journal article" date="2015" name="Data Brief">
        <title>Shoot transcriptome of the giant reed, Arundo donax.</title>
        <authorList>
            <person name="Barrero R.A."/>
            <person name="Guerrero F.D."/>
            <person name="Moolhuijzen P."/>
            <person name="Goolsby J.A."/>
            <person name="Tidwell J."/>
            <person name="Bellgard S.E."/>
            <person name="Bellgard M.I."/>
        </authorList>
    </citation>
    <scope>NUCLEOTIDE SEQUENCE</scope>
    <source>
        <tissue evidence="2">Shoot tissue taken approximately 20 cm above the soil surface</tissue>
    </source>
</reference>
<dbReference type="EMBL" id="GBRH01209691">
    <property type="protein sequence ID" value="JAD88204.1"/>
    <property type="molecule type" value="Transcribed_RNA"/>
</dbReference>
<dbReference type="AlphaFoldDB" id="A0A0A9DI13"/>
<feature type="region of interest" description="Disordered" evidence="1">
    <location>
        <begin position="51"/>
        <end position="76"/>
    </location>
</feature>
<accession>A0A0A9DI13</accession>
<evidence type="ECO:0000313" key="2">
    <source>
        <dbReference type="EMBL" id="JAD88204.1"/>
    </source>
</evidence>
<protein>
    <submittedName>
        <fullName evidence="2">Uncharacterized protein</fullName>
    </submittedName>
</protein>
<sequence>MGGPHVRWTVSDAGADGHWTISAECAGVEGDIWESWNIWAEVKAFDSGAETEPSYIQTEEGADQSCSCEPSFGGYR</sequence>
<reference evidence="2" key="1">
    <citation type="submission" date="2014-09" db="EMBL/GenBank/DDBJ databases">
        <authorList>
            <person name="Magalhaes I.L.F."/>
            <person name="Oliveira U."/>
            <person name="Santos F.R."/>
            <person name="Vidigal T.H.D.A."/>
            <person name="Brescovit A.D."/>
            <person name="Santos A.J."/>
        </authorList>
    </citation>
    <scope>NUCLEOTIDE SEQUENCE</scope>
    <source>
        <tissue evidence="2">Shoot tissue taken approximately 20 cm above the soil surface</tissue>
    </source>
</reference>
<organism evidence="2">
    <name type="scientific">Arundo donax</name>
    <name type="common">Giant reed</name>
    <name type="synonym">Donax arundinaceus</name>
    <dbReference type="NCBI Taxonomy" id="35708"/>
    <lineage>
        <taxon>Eukaryota</taxon>
        <taxon>Viridiplantae</taxon>
        <taxon>Streptophyta</taxon>
        <taxon>Embryophyta</taxon>
        <taxon>Tracheophyta</taxon>
        <taxon>Spermatophyta</taxon>
        <taxon>Magnoliopsida</taxon>
        <taxon>Liliopsida</taxon>
        <taxon>Poales</taxon>
        <taxon>Poaceae</taxon>
        <taxon>PACMAD clade</taxon>
        <taxon>Arundinoideae</taxon>
        <taxon>Arundineae</taxon>
        <taxon>Arundo</taxon>
    </lineage>
</organism>
<evidence type="ECO:0000256" key="1">
    <source>
        <dbReference type="SAM" id="MobiDB-lite"/>
    </source>
</evidence>